<name>A0ABQ1GU36_9BACL</name>
<evidence type="ECO:0000313" key="2">
    <source>
        <dbReference type="Proteomes" id="UP000617979"/>
    </source>
</evidence>
<dbReference type="Proteomes" id="UP000617979">
    <property type="component" value="Unassembled WGS sequence"/>
</dbReference>
<evidence type="ECO:0000313" key="1">
    <source>
        <dbReference type="EMBL" id="GGA49520.1"/>
    </source>
</evidence>
<sequence length="113" mass="12955">MDSNRIPVTIFVDDVTPGINLLYQYVAQVEFSEYDSPEITFGPYDELLSQMIPIDLLWKFISLVEEFQIKGKLSLVPCPGGLGRIDREIEGVTSHDLKNFFMLFACSFFHILM</sequence>
<organism evidence="1 2">
    <name type="scientific">Kroppenstedtia guangzhouensis</name>
    <dbReference type="NCBI Taxonomy" id="1274356"/>
    <lineage>
        <taxon>Bacteria</taxon>
        <taxon>Bacillati</taxon>
        <taxon>Bacillota</taxon>
        <taxon>Bacilli</taxon>
        <taxon>Bacillales</taxon>
        <taxon>Thermoactinomycetaceae</taxon>
        <taxon>Kroppenstedtia</taxon>
    </lineage>
</organism>
<proteinExistence type="predicted"/>
<comment type="caution">
    <text evidence="1">The sequence shown here is derived from an EMBL/GenBank/DDBJ whole genome shotgun (WGS) entry which is preliminary data.</text>
</comment>
<protein>
    <submittedName>
        <fullName evidence="1">Uncharacterized protein</fullName>
    </submittedName>
</protein>
<keyword evidence="2" id="KW-1185">Reference proteome</keyword>
<dbReference type="EMBL" id="BMEX01000008">
    <property type="protein sequence ID" value="GGA49520.1"/>
    <property type="molecule type" value="Genomic_DNA"/>
</dbReference>
<gene>
    <name evidence="1" type="ORF">GCM10007416_23260</name>
</gene>
<accession>A0ABQ1GU36</accession>
<reference evidence="2" key="1">
    <citation type="journal article" date="2019" name="Int. J. Syst. Evol. Microbiol.">
        <title>The Global Catalogue of Microorganisms (GCM) 10K type strain sequencing project: providing services to taxonomists for standard genome sequencing and annotation.</title>
        <authorList>
            <consortium name="The Broad Institute Genomics Platform"/>
            <consortium name="The Broad Institute Genome Sequencing Center for Infectious Disease"/>
            <person name="Wu L."/>
            <person name="Ma J."/>
        </authorList>
    </citation>
    <scope>NUCLEOTIDE SEQUENCE [LARGE SCALE GENOMIC DNA]</scope>
    <source>
        <strain evidence="2">CGMCC 1.12404</strain>
    </source>
</reference>